<keyword evidence="6" id="KW-0540">Nuclease</keyword>
<evidence type="ECO:0000256" key="19">
    <source>
        <dbReference type="ARBA" id="ARBA00029943"/>
    </source>
</evidence>
<dbReference type="CDD" id="cd07971">
    <property type="entry name" value="OBF_DNA_ligase_LigD"/>
    <property type="match status" value="1"/>
</dbReference>
<dbReference type="eggNOG" id="COG1793">
    <property type="taxonomic scope" value="Bacteria"/>
</dbReference>
<evidence type="ECO:0000256" key="15">
    <source>
        <dbReference type="ARBA" id="ARBA00023172"/>
    </source>
</evidence>
<dbReference type="Pfam" id="PF13298">
    <property type="entry name" value="LigD_N"/>
    <property type="match status" value="1"/>
</dbReference>
<dbReference type="Pfam" id="PF04679">
    <property type="entry name" value="DNA_ligase_A_C"/>
    <property type="match status" value="1"/>
</dbReference>
<keyword evidence="17" id="KW-0464">Manganese</keyword>
<gene>
    <name evidence="23" type="ordered locus">Reut_B4424</name>
</gene>
<evidence type="ECO:0000259" key="22">
    <source>
        <dbReference type="PROSITE" id="PS50160"/>
    </source>
</evidence>
<accession>Q46SV9</accession>
<dbReference type="EC" id="6.5.1.1" evidence="2"/>
<comment type="cofactor">
    <cofactor evidence="1">
        <name>Mn(2+)</name>
        <dbReference type="ChEBI" id="CHEBI:29035"/>
    </cofactor>
</comment>
<keyword evidence="7" id="KW-0479">Metal-binding</keyword>
<dbReference type="InterPro" id="IPR012340">
    <property type="entry name" value="NA-bd_OB-fold"/>
</dbReference>
<dbReference type="Gene3D" id="3.90.920.10">
    <property type="entry name" value="DNA primase, PRIM domain"/>
    <property type="match status" value="1"/>
</dbReference>
<dbReference type="GO" id="GO:0046872">
    <property type="term" value="F:metal ion binding"/>
    <property type="evidence" value="ECO:0007669"/>
    <property type="project" value="UniProtKB-KW"/>
</dbReference>
<feature type="region of interest" description="Disordered" evidence="21">
    <location>
        <begin position="26"/>
        <end position="51"/>
    </location>
</feature>
<evidence type="ECO:0000256" key="20">
    <source>
        <dbReference type="ARBA" id="ARBA00034003"/>
    </source>
</evidence>
<evidence type="ECO:0000256" key="17">
    <source>
        <dbReference type="ARBA" id="ARBA00023211"/>
    </source>
</evidence>
<evidence type="ECO:0000256" key="6">
    <source>
        <dbReference type="ARBA" id="ARBA00022722"/>
    </source>
</evidence>
<dbReference type="HOGENOM" id="CLU_008325_0_2_4"/>
<keyword evidence="3 23" id="KW-0436">Ligase</keyword>
<dbReference type="Pfam" id="PF01068">
    <property type="entry name" value="DNA_ligase_A_M"/>
    <property type="match status" value="1"/>
</dbReference>
<keyword evidence="18" id="KW-0511">Multifunctional enzyme</keyword>
<dbReference type="GO" id="GO:0003910">
    <property type="term" value="F:DNA ligase (ATP) activity"/>
    <property type="evidence" value="ECO:0007669"/>
    <property type="project" value="UniProtKB-EC"/>
</dbReference>
<evidence type="ECO:0000256" key="2">
    <source>
        <dbReference type="ARBA" id="ARBA00012727"/>
    </source>
</evidence>
<dbReference type="GO" id="GO:0004527">
    <property type="term" value="F:exonuclease activity"/>
    <property type="evidence" value="ECO:0007669"/>
    <property type="project" value="UniProtKB-KW"/>
</dbReference>
<dbReference type="PANTHER" id="PTHR42705:SF2">
    <property type="entry name" value="BIFUNCTIONAL NON-HOMOLOGOUS END JOINING PROTEIN LIGD"/>
    <property type="match status" value="1"/>
</dbReference>
<evidence type="ECO:0000256" key="5">
    <source>
        <dbReference type="ARBA" id="ARBA00022695"/>
    </source>
</evidence>
<dbReference type="NCBIfam" id="TIGR02777">
    <property type="entry name" value="LigD_PE_dom"/>
    <property type="match status" value="1"/>
</dbReference>
<evidence type="ECO:0000256" key="13">
    <source>
        <dbReference type="ARBA" id="ARBA00022932"/>
    </source>
</evidence>
<evidence type="ECO:0000256" key="12">
    <source>
        <dbReference type="ARBA" id="ARBA00022840"/>
    </source>
</evidence>
<evidence type="ECO:0000256" key="9">
    <source>
        <dbReference type="ARBA" id="ARBA00022763"/>
    </source>
</evidence>
<evidence type="ECO:0000256" key="18">
    <source>
        <dbReference type="ARBA" id="ARBA00023268"/>
    </source>
</evidence>
<evidence type="ECO:0000256" key="3">
    <source>
        <dbReference type="ARBA" id="ARBA00022598"/>
    </source>
</evidence>
<dbReference type="NCBIfam" id="TIGR02779">
    <property type="entry name" value="NHEJ_ligase_lig"/>
    <property type="match status" value="1"/>
</dbReference>
<dbReference type="InterPro" id="IPR012310">
    <property type="entry name" value="DNA_ligase_ATP-dep_cent"/>
</dbReference>
<evidence type="ECO:0000256" key="16">
    <source>
        <dbReference type="ARBA" id="ARBA00023204"/>
    </source>
</evidence>
<keyword evidence="10" id="KW-0378">Hydrolase</keyword>
<dbReference type="CDD" id="cd07906">
    <property type="entry name" value="Adenylation_DNA_ligase_LigD_LigC"/>
    <property type="match status" value="1"/>
</dbReference>
<keyword evidence="11" id="KW-0269">Exonuclease</keyword>
<dbReference type="InterPro" id="IPR014145">
    <property type="entry name" value="LigD_pol_dom"/>
</dbReference>
<dbReference type="NCBIfam" id="TIGR02776">
    <property type="entry name" value="NHEJ_ligase_prk"/>
    <property type="match status" value="1"/>
</dbReference>
<evidence type="ECO:0000256" key="21">
    <source>
        <dbReference type="SAM" id="MobiDB-lite"/>
    </source>
</evidence>
<keyword evidence="4" id="KW-0808">Transferase</keyword>
<evidence type="ECO:0000256" key="14">
    <source>
        <dbReference type="ARBA" id="ARBA00023125"/>
    </source>
</evidence>
<reference evidence="23" key="1">
    <citation type="submission" date="2005-08" db="EMBL/GenBank/DDBJ databases">
        <title>Complete sequence of chromosome 2 of Ralstonia eutropha JMP134.</title>
        <authorList>
            <person name="Copeland A."/>
            <person name="Lucas S."/>
            <person name="Lapidus A."/>
            <person name="Barry K."/>
            <person name="Detter J.C."/>
            <person name="Glavina T."/>
            <person name="Hammon N."/>
            <person name="Israni S."/>
            <person name="Pitluck S."/>
            <person name="Goltsman E."/>
            <person name="Martinez M."/>
            <person name="Schmutz J."/>
            <person name="Larimer F."/>
            <person name="Land M."/>
            <person name="Lykidis A."/>
            <person name="Richardson P."/>
        </authorList>
    </citation>
    <scope>NUCLEOTIDE SEQUENCE [LARGE SCALE GENOMIC DNA]</scope>
    <source>
        <strain evidence="23">JMP134</strain>
    </source>
</reference>
<dbReference type="eggNOG" id="COG3285">
    <property type="taxonomic scope" value="Bacteria"/>
</dbReference>
<evidence type="ECO:0000313" key="23">
    <source>
        <dbReference type="EMBL" id="AAZ63775.1"/>
    </source>
</evidence>
<dbReference type="NCBIfam" id="NF004628">
    <property type="entry name" value="PRK05972.1"/>
    <property type="match status" value="1"/>
</dbReference>
<keyword evidence="8" id="KW-0547">Nucleotide-binding</keyword>
<proteinExistence type="predicted"/>
<evidence type="ECO:0000256" key="8">
    <source>
        <dbReference type="ARBA" id="ARBA00022741"/>
    </source>
</evidence>
<organism evidence="23">
    <name type="scientific">Cupriavidus pinatubonensis (strain JMP 134 / LMG 1197)</name>
    <name type="common">Cupriavidus necator (strain JMP 134)</name>
    <dbReference type="NCBI Taxonomy" id="264198"/>
    <lineage>
        <taxon>Bacteria</taxon>
        <taxon>Pseudomonadati</taxon>
        <taxon>Pseudomonadota</taxon>
        <taxon>Betaproteobacteria</taxon>
        <taxon>Burkholderiales</taxon>
        <taxon>Burkholderiaceae</taxon>
        <taxon>Cupriavidus</taxon>
    </lineage>
</organism>
<dbReference type="GO" id="GO:0005524">
    <property type="term" value="F:ATP binding"/>
    <property type="evidence" value="ECO:0007669"/>
    <property type="project" value="UniProtKB-KW"/>
</dbReference>
<dbReference type="SUPFAM" id="SSF56091">
    <property type="entry name" value="DNA ligase/mRNA capping enzyme, catalytic domain"/>
    <property type="match status" value="1"/>
</dbReference>
<keyword evidence="12" id="KW-0067">ATP-binding</keyword>
<dbReference type="GO" id="GO:0003887">
    <property type="term" value="F:DNA-directed DNA polymerase activity"/>
    <property type="evidence" value="ECO:0007669"/>
    <property type="project" value="UniProtKB-KW"/>
</dbReference>
<keyword evidence="15" id="KW-0233">DNA recombination</keyword>
<keyword evidence="9" id="KW-0227">DNA damage</keyword>
<evidence type="ECO:0000256" key="1">
    <source>
        <dbReference type="ARBA" id="ARBA00001936"/>
    </source>
</evidence>
<dbReference type="InterPro" id="IPR012309">
    <property type="entry name" value="DNA_ligase_ATP-dep_C"/>
</dbReference>
<evidence type="ECO:0000256" key="11">
    <source>
        <dbReference type="ARBA" id="ARBA00022839"/>
    </source>
</evidence>
<sequence length="930" mass="102993">MRWPAWSPASPLPRPALHARSGRWQHVPPADQNIGLQGNRRGSQKLDGCAPTQNHITKCAEKQERSRAMALMRHLPSGEREPGPRVGDGPILHLRDKQACAYAVFMARTSLDRYREKRDFRVTAEPGPRTRAPRAPGPLRFVVQKHWARRLHYDFRLELDGVLLSWAVPKGPSFDPAEKRIAIHVEDHPVDYAAFEGTIPPKQYGAGSVIVWDNGTWEPVGDAQAGMAKGKLEFALHGQKLAGRWELVRISKPGDADDQWMLFKKRDRWARPHAEFDVITALPDSVVAHPLGQVEERESSSASPSGTPDLSAAVRAPPPPRLAPQLATPTAKLPSGSGWIIETKFDGYRLLSRIVDARVHLITRNGHDWTRKLGGLAKEVEKLDISEGWLDGEIVVLRDGLPDFNALQNAIDSHRTESIVYFLFDIPYWEGRDLRRVPLRERRAHLARLVDARSERVRFSESFEAPADQVFQAASQLGLEGVMLKRADSAYSSSRNADWLKAKCRLRQEFVICGYGDREGAPGEVGRLMLGVYEDGQLRDAGNVGTGWDSKTAAALRTQLAKLKTDTAPFAAASKGRSRWGSNRNSTPHWVKPSLVAEVEFAEWTPAGQVRQASFKALRSETPARDVRREAVQVEPGSTRAAVKVTHPERVIDATTGITKLDLVRYYESVADWLLPHLMARPVALLRAPDGIGGELFFQKHAETTKLPGLTEQPASLWPGHSRLLTIDSAEALAGAAQLNVVELHTWNSTAADLAHPDRVIFDLDPGEGVSWQHVQEAAILVHTLLGELGLAAWLKTSGGKGLHVVVPLVPELDYDAVKSFSRAAVLHLAKTLPQRFVARSGAGNRKGRVFVDYLRNGTGQTTAAAFSARARPGMGVSMPLSWEQLPQLKSADQWTVRNAREYLSFRTNDPWSDYWSTTQSLQDAMEALG</sequence>
<keyword evidence="5" id="KW-0548">Nucleotidyltransferase</keyword>
<dbReference type="InterPro" id="IPR014146">
    <property type="entry name" value="LigD_ligase_dom"/>
</dbReference>
<dbReference type="InterPro" id="IPR033651">
    <property type="entry name" value="PaeLigD_Pol-like"/>
</dbReference>
<dbReference type="InterPro" id="IPR014143">
    <property type="entry name" value="NHEJ_ligase_prk"/>
</dbReference>
<dbReference type="PROSITE" id="PS50160">
    <property type="entry name" value="DNA_LIGASE_A3"/>
    <property type="match status" value="1"/>
</dbReference>
<dbReference type="CDD" id="cd04862">
    <property type="entry name" value="PaeLigD_Pol_like"/>
    <property type="match status" value="1"/>
</dbReference>
<dbReference type="NCBIfam" id="TIGR02778">
    <property type="entry name" value="ligD_pol"/>
    <property type="match status" value="1"/>
</dbReference>
<dbReference type="GO" id="GO:0003677">
    <property type="term" value="F:DNA binding"/>
    <property type="evidence" value="ECO:0007669"/>
    <property type="project" value="UniProtKB-KW"/>
</dbReference>
<dbReference type="AlphaFoldDB" id="Q46SV9"/>
<dbReference type="PANTHER" id="PTHR42705">
    <property type="entry name" value="BIFUNCTIONAL NON-HOMOLOGOUS END JOINING PROTEIN LIGD"/>
    <property type="match status" value="1"/>
</dbReference>
<dbReference type="Gene3D" id="3.30.1490.70">
    <property type="match status" value="1"/>
</dbReference>
<dbReference type="Gene3D" id="3.30.470.30">
    <property type="entry name" value="DNA ligase/mRNA capping enzyme"/>
    <property type="match status" value="1"/>
</dbReference>
<dbReference type="STRING" id="264198.Reut_B4424"/>
<feature type="domain" description="ATP-dependent DNA ligase family profile" evidence="22">
    <location>
        <begin position="412"/>
        <end position="545"/>
    </location>
</feature>
<comment type="catalytic activity">
    <reaction evidence="20">
        <text>ATP + (deoxyribonucleotide)n-3'-hydroxyl + 5'-phospho-(deoxyribonucleotide)m = (deoxyribonucleotide)n+m + AMP + diphosphate.</text>
        <dbReference type="EC" id="6.5.1.1"/>
    </reaction>
</comment>
<dbReference type="InterPro" id="IPR014144">
    <property type="entry name" value="LigD_PE_domain"/>
</dbReference>
<dbReference type="KEGG" id="reu:Reut_B4424"/>
<dbReference type="GO" id="GO:0006281">
    <property type="term" value="P:DNA repair"/>
    <property type="evidence" value="ECO:0007669"/>
    <property type="project" value="UniProtKB-KW"/>
</dbReference>
<dbReference type="GO" id="GO:0006310">
    <property type="term" value="P:DNA recombination"/>
    <property type="evidence" value="ECO:0007669"/>
    <property type="project" value="UniProtKB-KW"/>
</dbReference>
<keyword evidence="14" id="KW-0238">DNA-binding</keyword>
<protein>
    <recommendedName>
        <fullName evidence="2">DNA ligase (ATP)</fullName>
        <ecNumber evidence="2">6.5.1.1</ecNumber>
    </recommendedName>
    <alternativeName>
        <fullName evidence="19">NHEJ DNA polymerase</fullName>
    </alternativeName>
</protein>
<feature type="region of interest" description="Disordered" evidence="21">
    <location>
        <begin position="293"/>
        <end position="330"/>
    </location>
</feature>
<evidence type="ECO:0000256" key="4">
    <source>
        <dbReference type="ARBA" id="ARBA00022679"/>
    </source>
</evidence>
<keyword evidence="13" id="KW-0239">DNA-directed DNA polymerase</keyword>
<evidence type="ECO:0000256" key="7">
    <source>
        <dbReference type="ARBA" id="ARBA00022723"/>
    </source>
</evidence>
<dbReference type="EMBL" id="CP000091">
    <property type="protein sequence ID" value="AAZ63775.1"/>
    <property type="molecule type" value="Genomic_DNA"/>
</dbReference>
<dbReference type="SUPFAM" id="SSF50249">
    <property type="entry name" value="Nucleic acid-binding proteins"/>
    <property type="match status" value="1"/>
</dbReference>
<keyword evidence="16" id="KW-0234">DNA repair</keyword>
<name>Q46SV9_CUPPJ</name>
<dbReference type="InterPro" id="IPR052171">
    <property type="entry name" value="NHEJ_LigD"/>
</dbReference>
<evidence type="ECO:0000256" key="10">
    <source>
        <dbReference type="ARBA" id="ARBA00022801"/>
    </source>
</evidence>
<dbReference type="Gene3D" id="2.40.50.140">
    <property type="entry name" value="Nucleic acid-binding proteins"/>
    <property type="match status" value="1"/>
</dbReference>
<dbReference type="Pfam" id="PF21686">
    <property type="entry name" value="LigD_Prim-Pol"/>
    <property type="match status" value="1"/>
</dbReference>